<dbReference type="GO" id="GO:0016491">
    <property type="term" value="F:oxidoreductase activity"/>
    <property type="evidence" value="ECO:0007669"/>
    <property type="project" value="UniProtKB-KW"/>
</dbReference>
<dbReference type="RefSeq" id="WP_170216052.1">
    <property type="nucleotide sequence ID" value="NZ_BONB01000003.1"/>
</dbReference>
<dbReference type="GO" id="GO:0000166">
    <property type="term" value="F:nucleotide binding"/>
    <property type="evidence" value="ECO:0007669"/>
    <property type="project" value="InterPro"/>
</dbReference>
<evidence type="ECO:0000259" key="3">
    <source>
        <dbReference type="Pfam" id="PF22725"/>
    </source>
</evidence>
<feature type="domain" description="GFO/IDH/MocA-like oxidoreductase" evidence="3">
    <location>
        <begin position="152"/>
        <end position="258"/>
    </location>
</feature>
<keyword evidence="5" id="KW-1185">Reference proteome</keyword>
<dbReference type="PANTHER" id="PTHR43818">
    <property type="entry name" value="BCDNA.GH03377"/>
    <property type="match status" value="1"/>
</dbReference>
<dbReference type="Gene3D" id="3.30.360.10">
    <property type="entry name" value="Dihydrodipicolinate Reductase, domain 2"/>
    <property type="match status" value="1"/>
</dbReference>
<dbReference type="InterPro" id="IPR055170">
    <property type="entry name" value="GFO_IDH_MocA-like_dom"/>
</dbReference>
<dbReference type="SUPFAM" id="SSF55347">
    <property type="entry name" value="Glyceraldehyde-3-phosphate dehydrogenase-like, C-terminal domain"/>
    <property type="match status" value="1"/>
</dbReference>
<sequence>MSYFPRVARGTHSYPRDESVPAADRLGLGVVGLHEGRTALLAAYRTRNVRPVAGCDLDAATRAEVGAEVPDVAMTGSYADLLARDDVRIVGVYTPDHLHAEHIIAAFEAGKDVVCTKPIVNDFAAAREVLAAARRTGRRLLVGQSTRFFESFRRQRAAFERGEVGDVEVVEAHYTHRMDWYYDRAPWIVEGTDWVYLGLSHPLDLLRWYLGPIASVSAVGARSALARAHGMPSFDIYSVNAVAADGRLGRVFGHYGMHELPRARNSIECLLYGSGGTSMAQYHDMRYVHTAPDGTEVVEDMLYEYRHYHFNNEVHGMHYGEFANYLEHFAEALTSGADHSPDLVEGIETFCLMEAVRRSALAGGAPIELEALLDQVGL</sequence>
<accession>A0A3D9ZS76</accession>
<dbReference type="InterPro" id="IPR050463">
    <property type="entry name" value="Gfo/Idh/MocA_oxidrdct_glycsds"/>
</dbReference>
<evidence type="ECO:0000256" key="1">
    <source>
        <dbReference type="ARBA" id="ARBA00023002"/>
    </source>
</evidence>
<protein>
    <submittedName>
        <fullName evidence="4">Putative dehydrogenase</fullName>
    </submittedName>
</protein>
<proteinExistence type="predicted"/>
<reference evidence="4 5" key="1">
    <citation type="submission" date="2018-08" db="EMBL/GenBank/DDBJ databases">
        <title>Sequencing the genomes of 1000 actinobacteria strains.</title>
        <authorList>
            <person name="Klenk H.-P."/>
        </authorList>
    </citation>
    <scope>NUCLEOTIDE SEQUENCE [LARGE SCALE GENOMIC DNA]</scope>
    <source>
        <strain evidence="4 5">DSM 44099</strain>
    </source>
</reference>
<dbReference type="Pfam" id="PF01408">
    <property type="entry name" value="GFO_IDH_MocA"/>
    <property type="match status" value="1"/>
</dbReference>
<keyword evidence="1" id="KW-0560">Oxidoreductase</keyword>
<dbReference type="PANTHER" id="PTHR43818:SF11">
    <property type="entry name" value="BCDNA.GH03377"/>
    <property type="match status" value="1"/>
</dbReference>
<dbReference type="Gene3D" id="3.40.50.720">
    <property type="entry name" value="NAD(P)-binding Rossmann-like Domain"/>
    <property type="match status" value="1"/>
</dbReference>
<dbReference type="SUPFAM" id="SSF51735">
    <property type="entry name" value="NAD(P)-binding Rossmann-fold domains"/>
    <property type="match status" value="1"/>
</dbReference>
<name>A0A3D9ZS76_9ACTN</name>
<dbReference type="AlphaFoldDB" id="A0A3D9ZS76"/>
<comment type="caution">
    <text evidence="4">The sequence shown here is derived from an EMBL/GenBank/DDBJ whole genome shotgun (WGS) entry which is preliminary data.</text>
</comment>
<evidence type="ECO:0000259" key="2">
    <source>
        <dbReference type="Pfam" id="PF01408"/>
    </source>
</evidence>
<dbReference type="InterPro" id="IPR036291">
    <property type="entry name" value="NAD(P)-bd_dom_sf"/>
</dbReference>
<dbReference type="Proteomes" id="UP000256913">
    <property type="component" value="Unassembled WGS sequence"/>
</dbReference>
<dbReference type="InterPro" id="IPR000683">
    <property type="entry name" value="Gfo/Idh/MocA-like_OxRdtase_N"/>
</dbReference>
<organism evidence="4 5">
    <name type="scientific">Asanoa ferruginea</name>
    <dbReference type="NCBI Taxonomy" id="53367"/>
    <lineage>
        <taxon>Bacteria</taxon>
        <taxon>Bacillati</taxon>
        <taxon>Actinomycetota</taxon>
        <taxon>Actinomycetes</taxon>
        <taxon>Micromonosporales</taxon>
        <taxon>Micromonosporaceae</taxon>
        <taxon>Asanoa</taxon>
    </lineage>
</organism>
<feature type="domain" description="Gfo/Idh/MocA-like oxidoreductase N-terminal" evidence="2">
    <location>
        <begin position="28"/>
        <end position="143"/>
    </location>
</feature>
<evidence type="ECO:0000313" key="4">
    <source>
        <dbReference type="EMBL" id="REG00056.1"/>
    </source>
</evidence>
<evidence type="ECO:0000313" key="5">
    <source>
        <dbReference type="Proteomes" id="UP000256913"/>
    </source>
</evidence>
<dbReference type="EMBL" id="QUMQ01000001">
    <property type="protein sequence ID" value="REG00056.1"/>
    <property type="molecule type" value="Genomic_DNA"/>
</dbReference>
<gene>
    <name evidence="4" type="ORF">DFJ67_6102</name>
</gene>
<dbReference type="Pfam" id="PF22725">
    <property type="entry name" value="GFO_IDH_MocA_C3"/>
    <property type="match status" value="1"/>
</dbReference>